<evidence type="ECO:0000313" key="11">
    <source>
        <dbReference type="Proteomes" id="UP001519538"/>
    </source>
</evidence>
<evidence type="ECO:0000256" key="1">
    <source>
        <dbReference type="ARBA" id="ARBA00004127"/>
    </source>
</evidence>
<dbReference type="Pfam" id="PF03901">
    <property type="entry name" value="Glyco_transf_22"/>
    <property type="match status" value="1"/>
</dbReference>
<evidence type="ECO:0000313" key="10">
    <source>
        <dbReference type="EMBL" id="MBT0674341.1"/>
    </source>
</evidence>
<evidence type="ECO:0000256" key="3">
    <source>
        <dbReference type="ARBA" id="ARBA00022676"/>
    </source>
</evidence>
<keyword evidence="8 9" id="KW-0472">Membrane</keyword>
<name>A0ABS5SJC7_9PROT</name>
<accession>A0ABS5SJC7</accession>
<keyword evidence="5 9" id="KW-0812">Transmembrane</keyword>
<feature type="transmembrane region" description="Helical" evidence="9">
    <location>
        <begin position="168"/>
        <end position="201"/>
    </location>
</feature>
<feature type="transmembrane region" description="Helical" evidence="9">
    <location>
        <begin position="6"/>
        <end position="25"/>
    </location>
</feature>
<sequence>MNKKNIIVLCCILGLIFRVVICFFYRGGWRPDEIFQNLEPAHHLLTGHGVVTWEWQAGVRNWVLPGAIAGIWEITRAMGLGLPVVAVKLVFAVLSVSIIAVFATLGGMLYGRAGAWTCGVMAALWPDLLIGADRTAGEFQAGNTMGLAIGLAMIGRQLQLQGRDNLKLYLGCAAFLGLTVVLRFQLAPAVALSMLWVLFWLPTWRDRIAIALTSLLPVLALGIVDGMTWGGFYPSIVNNFYVNIFKSVSKNYGVMPFYYYVESIISFWQFAFLAFVFLFVKGMKRAWMPAVIGTVIIFYHSLIAHKETSFIYAAMPPLVLVASLGLSSILEKLQPKAFAAAIAVVAMCCCMAASPFKQHMNMVSRIPALLYKVSRQEDSCGVAVLVGSDEWGDTGGYSQFTKRDIPLYFYYDKADIQNASHQYNYVVSYRTYRLIGDALHAVACKGYYCLYKTAQTCSGAPDYSQFEKMVTRAENQRVSGQDPWLVKP</sequence>
<feature type="transmembrane region" description="Helical" evidence="9">
    <location>
        <begin position="257"/>
        <end position="279"/>
    </location>
</feature>
<dbReference type="EMBL" id="JABLUU010000002">
    <property type="protein sequence ID" value="MBT0674341.1"/>
    <property type="molecule type" value="Genomic_DNA"/>
</dbReference>
<evidence type="ECO:0000256" key="6">
    <source>
        <dbReference type="ARBA" id="ARBA00022824"/>
    </source>
</evidence>
<evidence type="ECO:0000256" key="9">
    <source>
        <dbReference type="SAM" id="Phobius"/>
    </source>
</evidence>
<keyword evidence="4" id="KW-0808">Transferase</keyword>
<feature type="transmembrane region" description="Helical" evidence="9">
    <location>
        <begin position="310"/>
        <end position="330"/>
    </location>
</feature>
<feature type="transmembrane region" description="Helical" evidence="9">
    <location>
        <begin position="208"/>
        <end position="232"/>
    </location>
</feature>
<comment type="subcellular location">
    <subcellularLocation>
        <location evidence="1">Endomembrane system</location>
        <topology evidence="1">Multi-pass membrane protein</topology>
    </subcellularLocation>
    <subcellularLocation>
        <location evidence="2">Endoplasmic reticulum membrane</location>
    </subcellularLocation>
</comment>
<evidence type="ECO:0000256" key="4">
    <source>
        <dbReference type="ARBA" id="ARBA00022679"/>
    </source>
</evidence>
<evidence type="ECO:0000256" key="8">
    <source>
        <dbReference type="ARBA" id="ARBA00023136"/>
    </source>
</evidence>
<feature type="transmembrane region" description="Helical" evidence="9">
    <location>
        <begin position="286"/>
        <end position="304"/>
    </location>
</feature>
<protein>
    <recommendedName>
        <fullName evidence="12">Mannosyltransferase</fullName>
    </recommendedName>
</protein>
<reference evidence="10 11" key="1">
    <citation type="journal article" date="2021" name="Astrobiology">
        <title>Bacterial Cellulose Retains Robustness but Its Synthesis Declines After Exposure to a Mars-Like Environment Simulated Outside the International Space Station.</title>
        <authorList>
            <person name="Orlovska I."/>
            <person name="Podolich O."/>
            <person name="Kukharenko O."/>
            <person name="Zaets I."/>
            <person name="Reva O."/>
            <person name="Khirunenko L."/>
            <person name="Zmejkoski D."/>
            <person name="Rogalsky S."/>
            <person name="Barh D."/>
            <person name="Tiwari S."/>
            <person name="Kumavath R."/>
            <person name="Goes-Neto A."/>
            <person name="Azevedo V."/>
            <person name="Brenig B."/>
            <person name="Ghosh P."/>
            <person name="de Vera J.P."/>
            <person name="Kozyrovska N."/>
        </authorList>
    </citation>
    <scope>NUCLEOTIDE SEQUENCE [LARGE SCALE GENOMIC DNA]</scope>
    <source>
        <strain evidence="10 11">IMBG 311</strain>
    </source>
</reference>
<keyword evidence="11" id="KW-1185">Reference proteome</keyword>
<organism evidence="10 11">
    <name type="scientific">Komagataeibacter oboediens</name>
    <dbReference type="NCBI Taxonomy" id="65958"/>
    <lineage>
        <taxon>Bacteria</taxon>
        <taxon>Pseudomonadati</taxon>
        <taxon>Pseudomonadota</taxon>
        <taxon>Alphaproteobacteria</taxon>
        <taxon>Acetobacterales</taxon>
        <taxon>Acetobacteraceae</taxon>
        <taxon>Komagataeibacter</taxon>
    </lineage>
</organism>
<dbReference type="Proteomes" id="UP001519538">
    <property type="component" value="Unassembled WGS sequence"/>
</dbReference>
<evidence type="ECO:0008006" key="12">
    <source>
        <dbReference type="Google" id="ProtNLM"/>
    </source>
</evidence>
<evidence type="ECO:0000256" key="2">
    <source>
        <dbReference type="ARBA" id="ARBA00004586"/>
    </source>
</evidence>
<keyword evidence="7 9" id="KW-1133">Transmembrane helix</keyword>
<evidence type="ECO:0000256" key="5">
    <source>
        <dbReference type="ARBA" id="ARBA00022692"/>
    </source>
</evidence>
<dbReference type="PANTHER" id="PTHR22760">
    <property type="entry name" value="GLYCOSYLTRANSFERASE"/>
    <property type="match status" value="1"/>
</dbReference>
<keyword evidence="3" id="KW-0328">Glycosyltransferase</keyword>
<feature type="transmembrane region" description="Helical" evidence="9">
    <location>
        <begin position="85"/>
        <end position="107"/>
    </location>
</feature>
<comment type="caution">
    <text evidence="10">The sequence shown here is derived from an EMBL/GenBank/DDBJ whole genome shotgun (WGS) entry which is preliminary data.</text>
</comment>
<dbReference type="InterPro" id="IPR005599">
    <property type="entry name" value="GPI_mannosylTrfase"/>
</dbReference>
<feature type="transmembrane region" description="Helical" evidence="9">
    <location>
        <begin position="337"/>
        <end position="356"/>
    </location>
</feature>
<gene>
    <name evidence="10" type="ORF">HNO79_02855</name>
</gene>
<evidence type="ECO:0000256" key="7">
    <source>
        <dbReference type="ARBA" id="ARBA00022989"/>
    </source>
</evidence>
<proteinExistence type="predicted"/>
<keyword evidence="6" id="KW-0256">Endoplasmic reticulum</keyword>